<dbReference type="Proteomes" id="UP000807025">
    <property type="component" value="Unassembled WGS sequence"/>
</dbReference>
<evidence type="ECO:0000313" key="3">
    <source>
        <dbReference type="Proteomes" id="UP000807025"/>
    </source>
</evidence>
<dbReference type="AlphaFoldDB" id="A0A9P6DHB2"/>
<organism evidence="2 3">
    <name type="scientific">Pleurotus eryngii</name>
    <name type="common">Boletus of the steppes</name>
    <dbReference type="NCBI Taxonomy" id="5323"/>
    <lineage>
        <taxon>Eukaryota</taxon>
        <taxon>Fungi</taxon>
        <taxon>Dikarya</taxon>
        <taxon>Basidiomycota</taxon>
        <taxon>Agaricomycotina</taxon>
        <taxon>Agaricomycetes</taxon>
        <taxon>Agaricomycetidae</taxon>
        <taxon>Agaricales</taxon>
        <taxon>Pleurotineae</taxon>
        <taxon>Pleurotaceae</taxon>
        <taxon>Pleurotus</taxon>
    </lineage>
</organism>
<evidence type="ECO:0000313" key="2">
    <source>
        <dbReference type="EMBL" id="KAF9496225.1"/>
    </source>
</evidence>
<protein>
    <submittedName>
        <fullName evidence="2">Uncharacterized protein</fullName>
    </submittedName>
</protein>
<gene>
    <name evidence="2" type="ORF">BDN71DRAFT_1505924</name>
</gene>
<reference evidence="2" key="1">
    <citation type="submission" date="2020-11" db="EMBL/GenBank/DDBJ databases">
        <authorList>
            <consortium name="DOE Joint Genome Institute"/>
            <person name="Ahrendt S."/>
            <person name="Riley R."/>
            <person name="Andreopoulos W."/>
            <person name="Labutti K."/>
            <person name="Pangilinan J."/>
            <person name="Ruiz-Duenas F.J."/>
            <person name="Barrasa J.M."/>
            <person name="Sanchez-Garcia M."/>
            <person name="Camarero S."/>
            <person name="Miyauchi S."/>
            <person name="Serrano A."/>
            <person name="Linde D."/>
            <person name="Babiker R."/>
            <person name="Drula E."/>
            <person name="Ayuso-Fernandez I."/>
            <person name="Pacheco R."/>
            <person name="Padilla G."/>
            <person name="Ferreira P."/>
            <person name="Barriuso J."/>
            <person name="Kellner H."/>
            <person name="Castanera R."/>
            <person name="Alfaro M."/>
            <person name="Ramirez L."/>
            <person name="Pisabarro A.G."/>
            <person name="Kuo A."/>
            <person name="Tritt A."/>
            <person name="Lipzen A."/>
            <person name="He G."/>
            <person name="Yan M."/>
            <person name="Ng V."/>
            <person name="Cullen D."/>
            <person name="Martin F."/>
            <person name="Rosso M.-N."/>
            <person name="Henrissat B."/>
            <person name="Hibbett D."/>
            <person name="Martinez A.T."/>
            <person name="Grigoriev I.V."/>
        </authorList>
    </citation>
    <scope>NUCLEOTIDE SEQUENCE</scope>
    <source>
        <strain evidence="2">ATCC 90797</strain>
    </source>
</reference>
<evidence type="ECO:0000256" key="1">
    <source>
        <dbReference type="SAM" id="MobiDB-lite"/>
    </source>
</evidence>
<name>A0A9P6DHB2_PLEER</name>
<feature type="compositionally biased region" description="Basic residues" evidence="1">
    <location>
        <begin position="480"/>
        <end position="490"/>
    </location>
</feature>
<feature type="compositionally biased region" description="Low complexity" evidence="1">
    <location>
        <begin position="93"/>
        <end position="106"/>
    </location>
</feature>
<dbReference type="EMBL" id="MU154554">
    <property type="protein sequence ID" value="KAF9496225.1"/>
    <property type="molecule type" value="Genomic_DNA"/>
</dbReference>
<comment type="caution">
    <text evidence="2">The sequence shown here is derived from an EMBL/GenBank/DDBJ whole genome shotgun (WGS) entry which is preliminary data.</text>
</comment>
<proteinExistence type="predicted"/>
<keyword evidence="3" id="KW-1185">Reference proteome</keyword>
<feature type="region of interest" description="Disordered" evidence="1">
    <location>
        <begin position="83"/>
        <end position="106"/>
    </location>
</feature>
<accession>A0A9P6DHB2</accession>
<feature type="region of interest" description="Disordered" evidence="1">
    <location>
        <begin position="469"/>
        <end position="490"/>
    </location>
</feature>
<sequence length="490" mass="52790">MAIVKTSRNERAQGLSSLLARQNSMLIDRVAGSFSLAYKCASLQQIDYIDEDIGGSDFDMANAEAILDKFLLDDFPLILNDEISNPLNPPEDSPSSTSMSTHSSSINTSLNDVHFAHNPAAEGQSQCNPVILCLDDEEMLNEDVIDTAICDAPALTDGREFPGWNPIILSLNGATGTPLAHSSLAPILDEEMANEDMLKAPVACDPPARTLKELPECYPVISPVACDPPALILGEATLNKEELDVPGVRDLPHLITGELPAWSPVILPINDNACVTHNPSASILRELPGWAPDISPINYGAGVPVNCDLPAPILDEDMANRHELQELPGWSPTTLSANDNVTCNLPHSIAGKLPGWSAGMLVARDPPAPIVDKVMSLADELKVPVACVPPTKLSWNWDVDPPNNHVSCQHHNLVPAIESPILLPDTCTDGRFAPMMPLGENPQIFGIFATPFMPGDFHTAPKKPATYAHVASKEHDPPPPHRKTIKFTDD</sequence>